<evidence type="ECO:0000313" key="15">
    <source>
        <dbReference type="Proteomes" id="UP000321558"/>
    </source>
</evidence>
<evidence type="ECO:0000256" key="3">
    <source>
        <dbReference type="ARBA" id="ARBA00022676"/>
    </source>
</evidence>
<dbReference type="EC" id="2.4.1.227" evidence="10"/>
<comment type="similarity">
    <text evidence="10">Belongs to the glycosyltransferase 28 family. MurG subfamily.</text>
</comment>
<comment type="pathway">
    <text evidence="10">Cell wall biogenesis; peptidoglycan biosynthesis.</text>
</comment>
<feature type="domain" description="Glycosyl transferase family 28 C-terminal" evidence="13">
    <location>
        <begin position="194"/>
        <end position="346"/>
    </location>
</feature>
<dbReference type="UniPathway" id="UPA00219"/>
<keyword evidence="11" id="KW-0812">Transmembrane</keyword>
<comment type="catalytic activity">
    <reaction evidence="10">
        <text>di-trans,octa-cis-undecaprenyl diphospho-N-acetyl-alpha-D-muramoyl-L-alanyl-D-glutamyl-meso-2,6-diaminopimeloyl-D-alanyl-D-alanine + UDP-N-acetyl-alpha-D-glucosamine = di-trans,octa-cis-undecaprenyl diphospho-[N-acetyl-alpha-D-glucosaminyl-(1-&gt;4)]-N-acetyl-alpha-D-muramoyl-L-alanyl-D-glutamyl-meso-2,6-diaminopimeloyl-D-alanyl-D-alanine + UDP + H(+)</text>
        <dbReference type="Rhea" id="RHEA:31227"/>
        <dbReference type="ChEBI" id="CHEBI:15378"/>
        <dbReference type="ChEBI" id="CHEBI:57705"/>
        <dbReference type="ChEBI" id="CHEBI:58223"/>
        <dbReference type="ChEBI" id="CHEBI:61387"/>
        <dbReference type="ChEBI" id="CHEBI:61388"/>
        <dbReference type="EC" id="2.4.1.227"/>
    </reaction>
</comment>
<dbReference type="RefSeq" id="WP_147208215.1">
    <property type="nucleotide sequence ID" value="NZ_BJYM01000002.1"/>
</dbReference>
<evidence type="ECO:0000256" key="2">
    <source>
        <dbReference type="ARBA" id="ARBA00022618"/>
    </source>
</evidence>
<proteinExistence type="inferred from homology"/>
<comment type="subcellular location">
    <subcellularLocation>
        <location evidence="10">Cell membrane</location>
        <topology evidence="10">Peripheral membrane protein</topology>
        <orientation evidence="10">Cytoplasmic side</orientation>
    </subcellularLocation>
</comment>
<feature type="binding site" evidence="10">
    <location>
        <begin position="16"/>
        <end position="18"/>
    </location>
    <ligand>
        <name>UDP-N-acetyl-alpha-D-glucosamine</name>
        <dbReference type="ChEBI" id="CHEBI:57705"/>
    </ligand>
</feature>
<keyword evidence="8 10" id="KW-0131">Cell cycle</keyword>
<dbReference type="GO" id="GO:0071555">
    <property type="term" value="P:cell wall organization"/>
    <property type="evidence" value="ECO:0007669"/>
    <property type="project" value="UniProtKB-KW"/>
</dbReference>
<feature type="binding site" evidence="10">
    <location>
        <position position="201"/>
    </location>
    <ligand>
        <name>UDP-N-acetyl-alpha-D-glucosamine</name>
        <dbReference type="ChEBI" id="CHEBI:57705"/>
    </ligand>
</feature>
<evidence type="ECO:0000313" key="14">
    <source>
        <dbReference type="EMBL" id="GEN85717.1"/>
    </source>
</evidence>
<keyword evidence="2 10" id="KW-0132">Cell division</keyword>
<comment type="caution">
    <text evidence="14">The sequence shown here is derived from an EMBL/GenBank/DDBJ whole genome shotgun (WGS) entry which is preliminary data.</text>
</comment>
<dbReference type="OrthoDB" id="9808936at2"/>
<dbReference type="CDD" id="cd03785">
    <property type="entry name" value="GT28_MurG"/>
    <property type="match status" value="1"/>
</dbReference>
<keyword evidence="7 10" id="KW-0472">Membrane</keyword>
<evidence type="ECO:0000256" key="8">
    <source>
        <dbReference type="ARBA" id="ARBA00023306"/>
    </source>
</evidence>
<evidence type="ECO:0000256" key="9">
    <source>
        <dbReference type="ARBA" id="ARBA00023316"/>
    </source>
</evidence>
<evidence type="ECO:0000256" key="10">
    <source>
        <dbReference type="HAMAP-Rule" id="MF_00033"/>
    </source>
</evidence>
<dbReference type="GO" id="GO:0005886">
    <property type="term" value="C:plasma membrane"/>
    <property type="evidence" value="ECO:0007669"/>
    <property type="project" value="UniProtKB-SubCell"/>
</dbReference>
<keyword evidence="3 10" id="KW-0328">Glycosyltransferase</keyword>
<evidence type="ECO:0000256" key="5">
    <source>
        <dbReference type="ARBA" id="ARBA00022960"/>
    </source>
</evidence>
<evidence type="ECO:0000256" key="1">
    <source>
        <dbReference type="ARBA" id="ARBA00022475"/>
    </source>
</evidence>
<keyword evidence="11" id="KW-1133">Transmembrane helix</keyword>
<dbReference type="Gene3D" id="3.40.50.2000">
    <property type="entry name" value="Glycogen Phosphorylase B"/>
    <property type="match status" value="2"/>
</dbReference>
<keyword evidence="4 10" id="KW-0808">Transferase</keyword>
<feature type="binding site" evidence="10">
    <location>
        <position position="295"/>
    </location>
    <ligand>
        <name>UDP-N-acetyl-alpha-D-glucosamine</name>
        <dbReference type="ChEBI" id="CHEBI:57705"/>
    </ligand>
</feature>
<feature type="transmembrane region" description="Helical" evidence="11">
    <location>
        <begin position="9"/>
        <end position="30"/>
    </location>
</feature>
<feature type="domain" description="Glycosyltransferase family 28 N-terminal" evidence="12">
    <location>
        <begin position="9"/>
        <end position="148"/>
    </location>
</feature>
<keyword evidence="6 10" id="KW-0573">Peptidoglycan synthesis</keyword>
<comment type="caution">
    <text evidence="10">Lacks conserved residue(s) required for the propagation of feature annotation.</text>
</comment>
<dbReference type="NCBIfam" id="NF009102">
    <property type="entry name" value="PRK12446.1"/>
    <property type="match status" value="1"/>
</dbReference>
<comment type="function">
    <text evidence="10">Cell wall formation. Catalyzes the transfer of a GlcNAc subunit on undecaprenyl-pyrophosphoryl-MurNAc-pentapeptide (lipid intermediate I) to form undecaprenyl-pyrophosphoryl-MurNAc-(pentapeptide)GlcNAc (lipid intermediate II).</text>
</comment>
<protein>
    <recommendedName>
        <fullName evidence="10">UDP-N-acetylglucosamine--N-acetylmuramyl-(pentapeptide) pyrophosphoryl-undecaprenol N-acetylglucosamine transferase</fullName>
        <ecNumber evidence="10">2.4.1.227</ecNumber>
    </recommendedName>
    <alternativeName>
        <fullName evidence="10">Undecaprenyl-PP-MurNAc-pentapeptide-UDPGlcNAc GlcNAc transferase</fullName>
    </alternativeName>
</protein>
<sequence length="361" mass="40178">MEKRNKKRIIFTGGGTAGHVIVNLALIPYYQEQGYAVEYIGSYEGIERNLIEKLDGVTYHPISTGKLRRYMSKENFKDPFKVLKGTMQAFRILGKRKKPAVVFSKGGFVSVPVVAAAKLRGIPSVIHESDFTPGLANKLSIPFTKKVLATFPETMKYLPEKKASYVGAVIRDELFTGDKKTGLEFAQLQGEKPVLLIMGGSGGSEKINETIREALGELLTTFEIIHICGSGKVDSSLRVPGYAQFEYVHEELKDIFAATDFVVSRAGSNAIFEFLALRKPMLLIPLSRGVSRGDQIINANSFKKKNYAKVLEEETLTTEKLIQETAALKKAAPIMLDEMKKYKSEESRNKVIEIIESVQKK</sequence>
<gene>
    <name evidence="14" type="primary">murG2</name>
    <name evidence="10" type="synonym">murG</name>
    <name evidence="14" type="ORF">OSO01_04560</name>
</gene>
<dbReference type="SUPFAM" id="SSF53756">
    <property type="entry name" value="UDP-Glycosyltransferase/glycogen phosphorylase"/>
    <property type="match status" value="1"/>
</dbReference>
<dbReference type="Pfam" id="PF04101">
    <property type="entry name" value="Glyco_tran_28_C"/>
    <property type="match status" value="1"/>
</dbReference>
<dbReference type="InterPro" id="IPR004276">
    <property type="entry name" value="GlycoTrans_28_N"/>
</dbReference>
<evidence type="ECO:0000259" key="12">
    <source>
        <dbReference type="Pfam" id="PF03033"/>
    </source>
</evidence>
<keyword evidence="15" id="KW-1185">Reference proteome</keyword>
<dbReference type="PANTHER" id="PTHR21015">
    <property type="entry name" value="UDP-N-ACETYLGLUCOSAMINE--N-ACETYLMURAMYL-(PENTAPEPTIDE) PYROPHOSPHORYL-UNDECAPRENOL N-ACETYLGLUCOSAMINE TRANSFERASE 1"/>
    <property type="match status" value="1"/>
</dbReference>
<evidence type="ECO:0000256" key="11">
    <source>
        <dbReference type="SAM" id="Phobius"/>
    </source>
</evidence>
<name>A0A511ZE38_9BACI</name>
<dbReference type="STRING" id="582851.GCA_900162665_02685"/>
<dbReference type="EMBL" id="BJYM01000002">
    <property type="protein sequence ID" value="GEN85717.1"/>
    <property type="molecule type" value="Genomic_DNA"/>
</dbReference>
<dbReference type="GO" id="GO:0051991">
    <property type="term" value="F:UDP-N-acetyl-D-glucosamine:N-acetylmuramoyl-L-alanyl-D-glutamyl-meso-2,6-diaminopimelyl-D-alanyl-D-alanine-diphosphoundecaprenol 4-beta-N-acetylglucosaminlytransferase activity"/>
    <property type="evidence" value="ECO:0007669"/>
    <property type="project" value="RHEA"/>
</dbReference>
<keyword evidence="9 10" id="KW-0961">Cell wall biogenesis/degradation</keyword>
<dbReference type="Pfam" id="PF03033">
    <property type="entry name" value="Glyco_transf_28"/>
    <property type="match status" value="1"/>
</dbReference>
<accession>A0A511ZE38</accession>
<feature type="binding site" evidence="10">
    <location>
        <position position="171"/>
    </location>
    <ligand>
        <name>UDP-N-acetyl-alpha-D-glucosamine</name>
        <dbReference type="ChEBI" id="CHEBI:57705"/>
    </ligand>
</feature>
<keyword evidence="1 10" id="KW-1003">Cell membrane</keyword>
<dbReference type="InterPro" id="IPR006009">
    <property type="entry name" value="GlcNAc_MurG"/>
</dbReference>
<keyword evidence="5 10" id="KW-0133">Cell shape</keyword>
<dbReference type="GO" id="GO:0005975">
    <property type="term" value="P:carbohydrate metabolic process"/>
    <property type="evidence" value="ECO:0007669"/>
    <property type="project" value="InterPro"/>
</dbReference>
<dbReference type="HAMAP" id="MF_00033">
    <property type="entry name" value="MurG"/>
    <property type="match status" value="1"/>
</dbReference>
<dbReference type="InterPro" id="IPR007235">
    <property type="entry name" value="Glyco_trans_28_C"/>
</dbReference>
<evidence type="ECO:0000256" key="6">
    <source>
        <dbReference type="ARBA" id="ARBA00022984"/>
    </source>
</evidence>
<evidence type="ECO:0000256" key="4">
    <source>
        <dbReference type="ARBA" id="ARBA00022679"/>
    </source>
</evidence>
<dbReference type="GO" id="GO:0050511">
    <property type="term" value="F:undecaprenyldiphospho-muramoylpentapeptide beta-N-acetylglucosaminyltransferase activity"/>
    <property type="evidence" value="ECO:0007669"/>
    <property type="project" value="UniProtKB-UniRule"/>
</dbReference>
<dbReference type="Proteomes" id="UP000321558">
    <property type="component" value="Unassembled WGS sequence"/>
</dbReference>
<dbReference type="GO" id="GO:0051301">
    <property type="term" value="P:cell division"/>
    <property type="evidence" value="ECO:0007669"/>
    <property type="project" value="UniProtKB-KW"/>
</dbReference>
<reference evidence="14 15" key="1">
    <citation type="submission" date="2019-07" db="EMBL/GenBank/DDBJ databases">
        <title>Whole genome shotgun sequence of Oceanobacillus sojae NBRC 105379.</title>
        <authorList>
            <person name="Hosoyama A."/>
            <person name="Uohara A."/>
            <person name="Ohji S."/>
            <person name="Ichikawa N."/>
        </authorList>
    </citation>
    <scope>NUCLEOTIDE SEQUENCE [LARGE SCALE GENOMIC DNA]</scope>
    <source>
        <strain evidence="14 15">NBRC 105379</strain>
    </source>
</reference>
<organism evidence="14 15">
    <name type="scientific">Oceanobacillus sojae</name>
    <dbReference type="NCBI Taxonomy" id="582851"/>
    <lineage>
        <taxon>Bacteria</taxon>
        <taxon>Bacillati</taxon>
        <taxon>Bacillota</taxon>
        <taxon>Bacilli</taxon>
        <taxon>Bacillales</taxon>
        <taxon>Bacillaceae</taxon>
        <taxon>Oceanobacillus</taxon>
    </lineage>
</organism>
<evidence type="ECO:0000259" key="13">
    <source>
        <dbReference type="Pfam" id="PF04101"/>
    </source>
</evidence>
<dbReference type="GO" id="GO:0008360">
    <property type="term" value="P:regulation of cell shape"/>
    <property type="evidence" value="ECO:0007669"/>
    <property type="project" value="UniProtKB-KW"/>
</dbReference>
<dbReference type="AlphaFoldDB" id="A0A511ZE38"/>
<dbReference type="PANTHER" id="PTHR21015:SF27">
    <property type="entry name" value="UDP-N-ACETYLGLUCOSAMINE--N-ACETYLMURAMYL-(PENTAPEPTIDE) PYROPHOSPHORYL-UNDECAPRENOL N-ACETYLGLUCOSAMINE TRANSFERASE"/>
    <property type="match status" value="1"/>
</dbReference>
<dbReference type="GO" id="GO:0009252">
    <property type="term" value="P:peptidoglycan biosynthetic process"/>
    <property type="evidence" value="ECO:0007669"/>
    <property type="project" value="UniProtKB-UniRule"/>
</dbReference>
<evidence type="ECO:0000256" key="7">
    <source>
        <dbReference type="ARBA" id="ARBA00023136"/>
    </source>
</evidence>